<name>A0A517NYT2_9BACT</name>
<dbReference type="InterPro" id="IPR018357">
    <property type="entry name" value="Hexapep_transf_CS"/>
</dbReference>
<reference evidence="7 8" key="1">
    <citation type="submission" date="2019-02" db="EMBL/GenBank/DDBJ databases">
        <title>Deep-cultivation of Planctomycetes and their phenomic and genomic characterization uncovers novel biology.</title>
        <authorList>
            <person name="Wiegand S."/>
            <person name="Jogler M."/>
            <person name="Boedeker C."/>
            <person name="Pinto D."/>
            <person name="Vollmers J."/>
            <person name="Rivas-Marin E."/>
            <person name="Kohn T."/>
            <person name="Peeters S.H."/>
            <person name="Heuer A."/>
            <person name="Rast P."/>
            <person name="Oberbeckmann S."/>
            <person name="Bunk B."/>
            <person name="Jeske O."/>
            <person name="Meyerdierks A."/>
            <person name="Storesund J.E."/>
            <person name="Kallscheuer N."/>
            <person name="Luecker S."/>
            <person name="Lage O.M."/>
            <person name="Pohl T."/>
            <person name="Merkel B.J."/>
            <person name="Hornburger P."/>
            <person name="Mueller R.-W."/>
            <person name="Bruemmer F."/>
            <person name="Labrenz M."/>
            <person name="Spormann A.M."/>
            <person name="Op den Camp H."/>
            <person name="Overmann J."/>
            <person name="Amann R."/>
            <person name="Jetten M.S.M."/>
            <person name="Mascher T."/>
            <person name="Medema M.H."/>
            <person name="Devos D.P."/>
            <person name="Kaster A.-K."/>
            <person name="Ovreas L."/>
            <person name="Rohde M."/>
            <person name="Galperin M.Y."/>
            <person name="Jogler C."/>
        </authorList>
    </citation>
    <scope>NUCLEOTIDE SEQUENCE [LARGE SCALE GENOMIC DNA]</scope>
    <source>
        <strain evidence="7 8">K23_9</strain>
    </source>
</reference>
<feature type="active site" description="Proton acceptor" evidence="4">
    <location>
        <position position="143"/>
    </location>
</feature>
<dbReference type="Gene3D" id="3.40.50.20">
    <property type="match status" value="1"/>
</dbReference>
<evidence type="ECO:0000256" key="2">
    <source>
        <dbReference type="ARBA" id="ARBA00022679"/>
    </source>
</evidence>
<dbReference type="InterPro" id="IPR041561">
    <property type="entry name" value="PglD_N"/>
</dbReference>
<dbReference type="RefSeq" id="WP_145420016.1">
    <property type="nucleotide sequence ID" value="NZ_CP036526.1"/>
</dbReference>
<dbReference type="InterPro" id="IPR020019">
    <property type="entry name" value="AcTrfase_PglD-like"/>
</dbReference>
<dbReference type="PROSITE" id="PS00101">
    <property type="entry name" value="HEXAPEP_TRANSFERASES"/>
    <property type="match status" value="1"/>
</dbReference>
<evidence type="ECO:0000256" key="1">
    <source>
        <dbReference type="ARBA" id="ARBA00007274"/>
    </source>
</evidence>
<dbReference type="OrthoDB" id="9794407at2"/>
<dbReference type="InterPro" id="IPR011004">
    <property type="entry name" value="Trimer_LpxA-like_sf"/>
</dbReference>
<sequence>MKRPIVVIGFGGHGRVVSACLIACGHDVVAATDLHPEDHADNRMGIRVLSDEAMLSEFASDQVLLASGVGSVMPVDVASPRCTIVDRFKQIGYRFVGFRHPTSWVAPDADISETAQIHAGAIIQPGTVVGDFAILNTCCSVDHDCVIDDYCHVGPGVTVSGNVRVGRGSHLGTGANLIQGLDLGSHCFVAAGATVVRNISAGEFVRGVPARKFMPR</sequence>
<dbReference type="InterPro" id="IPR050179">
    <property type="entry name" value="Trans_hexapeptide_repeat"/>
</dbReference>
<evidence type="ECO:0000256" key="3">
    <source>
        <dbReference type="ARBA" id="ARBA00022737"/>
    </source>
</evidence>
<evidence type="ECO:0000256" key="4">
    <source>
        <dbReference type="PIRSR" id="PIRSR620019-1"/>
    </source>
</evidence>
<dbReference type="Proteomes" id="UP000319817">
    <property type="component" value="Chromosome"/>
</dbReference>
<feature type="domain" description="PglD N-terminal" evidence="6">
    <location>
        <begin position="5"/>
        <end position="70"/>
    </location>
</feature>
<dbReference type="SUPFAM" id="SSF51161">
    <property type="entry name" value="Trimeric LpxA-like enzymes"/>
    <property type="match status" value="1"/>
</dbReference>
<feature type="site" description="Increases basicity of active site His" evidence="4">
    <location>
        <position position="144"/>
    </location>
</feature>
<gene>
    <name evidence="7" type="primary">epsM</name>
    <name evidence="7" type="ORF">K239x_42720</name>
</gene>
<keyword evidence="7" id="KW-0012">Acyltransferase</keyword>
<feature type="binding site" evidence="5">
    <location>
        <position position="152"/>
    </location>
    <ligand>
        <name>acetyl-CoA</name>
        <dbReference type="ChEBI" id="CHEBI:57288"/>
    </ligand>
</feature>
<feature type="binding site" evidence="5">
    <location>
        <position position="70"/>
    </location>
    <ligand>
        <name>substrate</name>
    </ligand>
</feature>
<evidence type="ECO:0000313" key="8">
    <source>
        <dbReference type="Proteomes" id="UP000319817"/>
    </source>
</evidence>
<proteinExistence type="inferred from homology"/>
<organism evidence="7 8">
    <name type="scientific">Stieleria marina</name>
    <dbReference type="NCBI Taxonomy" id="1930275"/>
    <lineage>
        <taxon>Bacteria</taxon>
        <taxon>Pseudomonadati</taxon>
        <taxon>Planctomycetota</taxon>
        <taxon>Planctomycetia</taxon>
        <taxon>Pirellulales</taxon>
        <taxon>Pirellulaceae</taxon>
        <taxon>Stieleria</taxon>
    </lineage>
</organism>
<dbReference type="EC" id="2.3.1.-" evidence="7"/>
<dbReference type="PANTHER" id="PTHR43300:SF7">
    <property type="entry name" value="UDP-N-ACETYLBACILLOSAMINE N-ACETYLTRANSFERASE"/>
    <property type="match status" value="1"/>
</dbReference>
<evidence type="ECO:0000313" key="7">
    <source>
        <dbReference type="EMBL" id="QDT12263.1"/>
    </source>
</evidence>
<dbReference type="CDD" id="cd03360">
    <property type="entry name" value="LbH_AT_putative"/>
    <property type="match status" value="1"/>
</dbReference>
<protein>
    <submittedName>
        <fullName evidence="7">Acetyltransferase EpsM</fullName>
        <ecNumber evidence="7">2.3.1.-</ecNumber>
    </submittedName>
</protein>
<dbReference type="EMBL" id="CP036526">
    <property type="protein sequence ID" value="QDT12263.1"/>
    <property type="molecule type" value="Genomic_DNA"/>
</dbReference>
<accession>A0A517NYT2</accession>
<dbReference type="Gene3D" id="2.160.10.10">
    <property type="entry name" value="Hexapeptide repeat proteins"/>
    <property type="match status" value="1"/>
</dbReference>
<keyword evidence="8" id="KW-1185">Reference proteome</keyword>
<evidence type="ECO:0000259" key="6">
    <source>
        <dbReference type="Pfam" id="PF17836"/>
    </source>
</evidence>
<dbReference type="GO" id="GO:0016746">
    <property type="term" value="F:acyltransferase activity"/>
    <property type="evidence" value="ECO:0007669"/>
    <property type="project" value="UniProtKB-KW"/>
</dbReference>
<keyword evidence="3" id="KW-0677">Repeat</keyword>
<dbReference type="Pfam" id="PF17836">
    <property type="entry name" value="PglD_N"/>
    <property type="match status" value="1"/>
</dbReference>
<comment type="similarity">
    <text evidence="1">Belongs to the transferase hexapeptide repeat family.</text>
</comment>
<dbReference type="AlphaFoldDB" id="A0A517NYT2"/>
<dbReference type="NCBIfam" id="TIGR03570">
    <property type="entry name" value="NeuD_NnaD"/>
    <property type="match status" value="1"/>
</dbReference>
<dbReference type="PANTHER" id="PTHR43300">
    <property type="entry name" value="ACETYLTRANSFERASE"/>
    <property type="match status" value="1"/>
</dbReference>
<keyword evidence="2 7" id="KW-0808">Transferase</keyword>
<evidence type="ECO:0000256" key="5">
    <source>
        <dbReference type="PIRSR" id="PIRSR620019-2"/>
    </source>
</evidence>